<keyword evidence="1" id="KW-0732">Signal</keyword>
<evidence type="ECO:0000313" key="2">
    <source>
        <dbReference type="EMBL" id="BES96348.1"/>
    </source>
</evidence>
<gene>
    <name evidence="2" type="ORF">NTJ_09159</name>
</gene>
<sequence>MRSLLSAVPLLLNLALVTPQGSLHPSSLEATEVVSCPEQKNSQHLFSRSERCGVRSQQFLRLTGDGATRLRTSPNDSANHVNRCSQSCSRLKIARR</sequence>
<accession>A0ABN7AWG1</accession>
<reference evidence="2 3" key="1">
    <citation type="submission" date="2023-09" db="EMBL/GenBank/DDBJ databases">
        <title>Nesidiocoris tenuis whole genome shotgun sequence.</title>
        <authorList>
            <person name="Shibata T."/>
            <person name="Shimoda M."/>
            <person name="Kobayashi T."/>
            <person name="Uehara T."/>
        </authorList>
    </citation>
    <scope>NUCLEOTIDE SEQUENCE [LARGE SCALE GENOMIC DNA]</scope>
    <source>
        <strain evidence="2 3">Japan</strain>
    </source>
</reference>
<evidence type="ECO:0008006" key="4">
    <source>
        <dbReference type="Google" id="ProtNLM"/>
    </source>
</evidence>
<name>A0ABN7AWG1_9HEMI</name>
<dbReference type="Proteomes" id="UP001307889">
    <property type="component" value="Chromosome 7"/>
</dbReference>
<protein>
    <recommendedName>
        <fullName evidence="4">Secreted protein</fullName>
    </recommendedName>
</protein>
<proteinExistence type="predicted"/>
<feature type="chain" id="PRO_5046887494" description="Secreted protein" evidence="1">
    <location>
        <begin position="20"/>
        <end position="96"/>
    </location>
</feature>
<keyword evidence="3" id="KW-1185">Reference proteome</keyword>
<dbReference type="EMBL" id="AP028915">
    <property type="protein sequence ID" value="BES96348.1"/>
    <property type="molecule type" value="Genomic_DNA"/>
</dbReference>
<evidence type="ECO:0000256" key="1">
    <source>
        <dbReference type="SAM" id="SignalP"/>
    </source>
</evidence>
<feature type="signal peptide" evidence="1">
    <location>
        <begin position="1"/>
        <end position="19"/>
    </location>
</feature>
<organism evidence="2 3">
    <name type="scientific">Nesidiocoris tenuis</name>
    <dbReference type="NCBI Taxonomy" id="355587"/>
    <lineage>
        <taxon>Eukaryota</taxon>
        <taxon>Metazoa</taxon>
        <taxon>Ecdysozoa</taxon>
        <taxon>Arthropoda</taxon>
        <taxon>Hexapoda</taxon>
        <taxon>Insecta</taxon>
        <taxon>Pterygota</taxon>
        <taxon>Neoptera</taxon>
        <taxon>Paraneoptera</taxon>
        <taxon>Hemiptera</taxon>
        <taxon>Heteroptera</taxon>
        <taxon>Panheteroptera</taxon>
        <taxon>Cimicomorpha</taxon>
        <taxon>Miridae</taxon>
        <taxon>Dicyphina</taxon>
        <taxon>Nesidiocoris</taxon>
    </lineage>
</organism>
<evidence type="ECO:0000313" key="3">
    <source>
        <dbReference type="Proteomes" id="UP001307889"/>
    </source>
</evidence>